<keyword evidence="1" id="KW-0732">Signal</keyword>
<dbReference type="AlphaFoldDB" id="A0AAE3F059"/>
<feature type="chain" id="PRO_5041950557" evidence="1">
    <location>
        <begin position="20"/>
        <end position="277"/>
    </location>
</feature>
<sequence length="277" mass="32171">MKIIYLSFLMVFLTVVATAQENDALDTILANDHKNVALFFPGPIRQGITGNKNFVFSYNRDKEQYFGLLQATPGTESNLLVIDRNGAIFSYIVKYAKKLKKLNYFVQATESIGNEKPDYNSALMNNDSIYQVKYRGAYYQRFCHYLVNQKHRITRLRKDKENITLSVDNIVFDRDEFYFVIQIDNRSSLAYDLNFLELSIQTRQKGKKKSLQTLQLKPKYVFDVPERINEHETKRCVLVVPKFSLDEDRGVVLELKEISGGRDLKLKISHTDINNPN</sequence>
<reference evidence="2" key="1">
    <citation type="submission" date="2023-02" db="EMBL/GenBank/DDBJ databases">
        <title>Genome of Flavobacteriaceae gen. nov. sp. strain F89.</title>
        <authorList>
            <person name="Wang Y."/>
        </authorList>
    </citation>
    <scope>NUCLEOTIDE SEQUENCE</scope>
    <source>
        <strain evidence="2">F89</strain>
    </source>
</reference>
<dbReference type="InterPro" id="IPR022298">
    <property type="entry name" value="Conjug_transposon_TraN"/>
</dbReference>
<name>A0AAE3F059_9FLAO</name>
<protein>
    <submittedName>
        <fullName evidence="2">DUF4138 domain-containing protein</fullName>
    </submittedName>
</protein>
<evidence type="ECO:0000256" key="1">
    <source>
        <dbReference type="SAM" id="SignalP"/>
    </source>
</evidence>
<gene>
    <name evidence="2" type="ORF">K8352_18935</name>
</gene>
<dbReference type="RefSeq" id="WP_317903978.1">
    <property type="nucleotide sequence ID" value="NZ_JAIRBC010000050.1"/>
</dbReference>
<organism evidence="2 3">
    <name type="scientific">Cerina litoralis</name>
    <dbReference type="NCBI Taxonomy" id="2874477"/>
    <lineage>
        <taxon>Bacteria</taxon>
        <taxon>Pseudomonadati</taxon>
        <taxon>Bacteroidota</taxon>
        <taxon>Flavobacteriia</taxon>
        <taxon>Flavobacteriales</taxon>
        <taxon>Flavobacteriaceae</taxon>
        <taxon>Cerina</taxon>
    </lineage>
</organism>
<dbReference type="EMBL" id="JAIRBC010000050">
    <property type="protein sequence ID" value="MCG2462846.1"/>
    <property type="molecule type" value="Genomic_DNA"/>
</dbReference>
<proteinExistence type="predicted"/>
<accession>A0AAE3F059</accession>
<evidence type="ECO:0000313" key="2">
    <source>
        <dbReference type="EMBL" id="MCG2462846.1"/>
    </source>
</evidence>
<feature type="signal peptide" evidence="1">
    <location>
        <begin position="1"/>
        <end position="19"/>
    </location>
</feature>
<dbReference type="Pfam" id="PF13595">
    <property type="entry name" value="DUF4138"/>
    <property type="match status" value="1"/>
</dbReference>
<dbReference type="Proteomes" id="UP001200642">
    <property type="component" value="Unassembled WGS sequence"/>
</dbReference>
<evidence type="ECO:0000313" key="3">
    <source>
        <dbReference type="Proteomes" id="UP001200642"/>
    </source>
</evidence>
<keyword evidence="3" id="KW-1185">Reference proteome</keyword>
<comment type="caution">
    <text evidence="2">The sequence shown here is derived from an EMBL/GenBank/DDBJ whole genome shotgun (WGS) entry which is preliminary data.</text>
</comment>